<evidence type="ECO:0000259" key="5">
    <source>
        <dbReference type="Pfam" id="PF08386"/>
    </source>
</evidence>
<comment type="similarity">
    <text evidence="1">Belongs to the peptidase S33 family.</text>
</comment>
<accession>A0AAE3YKR3</accession>
<dbReference type="GO" id="GO:0016787">
    <property type="term" value="F:hydrolase activity"/>
    <property type="evidence" value="ECO:0007669"/>
    <property type="project" value="UniProtKB-KW"/>
</dbReference>
<evidence type="ECO:0000313" key="6">
    <source>
        <dbReference type="EMBL" id="MDR7274209.1"/>
    </source>
</evidence>
<proteinExistence type="inferred from homology"/>
<evidence type="ECO:0000313" key="7">
    <source>
        <dbReference type="Proteomes" id="UP001183643"/>
    </source>
</evidence>
<evidence type="ECO:0000256" key="1">
    <source>
        <dbReference type="ARBA" id="ARBA00010088"/>
    </source>
</evidence>
<organism evidence="6 7">
    <name type="scientific">Catenuloplanes atrovinosus</name>
    <dbReference type="NCBI Taxonomy" id="137266"/>
    <lineage>
        <taxon>Bacteria</taxon>
        <taxon>Bacillati</taxon>
        <taxon>Actinomycetota</taxon>
        <taxon>Actinomycetes</taxon>
        <taxon>Micromonosporales</taxon>
        <taxon>Micromonosporaceae</taxon>
        <taxon>Catenuloplanes</taxon>
    </lineage>
</organism>
<reference evidence="6" key="1">
    <citation type="submission" date="2023-07" db="EMBL/GenBank/DDBJ databases">
        <title>Sequencing the genomes of 1000 actinobacteria strains.</title>
        <authorList>
            <person name="Klenk H.-P."/>
        </authorList>
    </citation>
    <scope>NUCLEOTIDE SEQUENCE</scope>
    <source>
        <strain evidence="6">DSM 44707</strain>
    </source>
</reference>
<gene>
    <name evidence="6" type="ORF">J2S41_000987</name>
</gene>
<evidence type="ECO:0000256" key="2">
    <source>
        <dbReference type="ARBA" id="ARBA00022729"/>
    </source>
</evidence>
<dbReference type="PANTHER" id="PTHR43248:SF29">
    <property type="entry name" value="TRIPEPTIDYL AMINOPEPTIDASE"/>
    <property type="match status" value="1"/>
</dbReference>
<dbReference type="InterPro" id="IPR051601">
    <property type="entry name" value="Serine_prot/Carboxylest_S33"/>
</dbReference>
<evidence type="ECO:0000256" key="3">
    <source>
        <dbReference type="ARBA" id="ARBA00022801"/>
    </source>
</evidence>
<dbReference type="InterPro" id="IPR013595">
    <property type="entry name" value="Pept_S33_TAP-like_C"/>
</dbReference>
<dbReference type="AlphaFoldDB" id="A0AAE3YKR3"/>
<keyword evidence="7" id="KW-1185">Reference proteome</keyword>
<name>A0AAE3YKR3_9ACTN</name>
<dbReference type="Proteomes" id="UP001183643">
    <property type="component" value="Unassembled WGS sequence"/>
</dbReference>
<feature type="domain" description="Peptidase S33 tripeptidyl aminopeptidase-like C-terminal" evidence="5">
    <location>
        <begin position="371"/>
        <end position="470"/>
    </location>
</feature>
<dbReference type="InterPro" id="IPR029058">
    <property type="entry name" value="AB_hydrolase_fold"/>
</dbReference>
<evidence type="ECO:0000256" key="4">
    <source>
        <dbReference type="SAM" id="SignalP"/>
    </source>
</evidence>
<comment type="caution">
    <text evidence="6">The sequence shown here is derived from an EMBL/GenBank/DDBJ whole genome shotgun (WGS) entry which is preliminary data.</text>
</comment>
<keyword evidence="2 4" id="KW-0732">Signal</keyword>
<protein>
    <submittedName>
        <fullName evidence="6">Pimeloyl-ACP methyl ester carboxylesterase</fullName>
    </submittedName>
</protein>
<feature type="chain" id="PRO_5041926836" evidence="4">
    <location>
        <begin position="27"/>
        <end position="472"/>
    </location>
</feature>
<sequence>MTRHLSKRRRLAAVVLTGLTAIAATAVGTAYAGTTPDQSRFHRQKLTWQACPSGDLPLDCTRVTVPVDWAAPDGATLTLKVTRHRATGTRRGSLLINPGGPGGSGAGFTERAAAAFGEKTLAAYDVVGWDPRGVGESSPLTCPASANADYWNARLPTTVAERVEFERITANWAAACRAESGPLFDHVDTISTVRDLDVLRAVLGDRKLSYIGMSYGTRIGIFYADLFPGRVGRMVLDAATDPASDGADFWRGTSLAAGRGFDDYLAGCADREGCPLADRTAAQARADVGRLLSTPGPAQDYLATVAAYLVKSPENWVNLDGFLSEALNGEVVPENAEPDIANAAINCMDLPDHRTAAQVMADTARDVADRPVFGHMMMASTLCPQWPVAATGRPHHVTARGAAPILVVGATRDTATPYEWAVSTAQHLANGRLLTRDGTGHVAYPRTPCVTEAVDGYLVDGALPPAGTVCAG</sequence>
<dbReference type="RefSeq" id="WP_310363604.1">
    <property type="nucleotide sequence ID" value="NZ_JAVDYB010000001.1"/>
</dbReference>
<dbReference type="SUPFAM" id="SSF53474">
    <property type="entry name" value="alpha/beta-Hydrolases"/>
    <property type="match status" value="1"/>
</dbReference>
<feature type="signal peptide" evidence="4">
    <location>
        <begin position="1"/>
        <end position="26"/>
    </location>
</feature>
<dbReference type="PANTHER" id="PTHR43248">
    <property type="entry name" value="2-SUCCINYL-6-HYDROXY-2,4-CYCLOHEXADIENE-1-CARBOXYLATE SYNTHASE"/>
    <property type="match status" value="1"/>
</dbReference>
<dbReference type="EMBL" id="JAVDYB010000001">
    <property type="protein sequence ID" value="MDR7274209.1"/>
    <property type="molecule type" value="Genomic_DNA"/>
</dbReference>
<dbReference type="Gene3D" id="3.40.50.1820">
    <property type="entry name" value="alpha/beta hydrolase"/>
    <property type="match status" value="1"/>
</dbReference>
<dbReference type="Pfam" id="PF08386">
    <property type="entry name" value="Abhydrolase_4"/>
    <property type="match status" value="1"/>
</dbReference>
<keyword evidence="3" id="KW-0378">Hydrolase</keyword>